<dbReference type="GO" id="GO:0009247">
    <property type="term" value="P:glycolipid biosynthetic process"/>
    <property type="evidence" value="ECO:0007669"/>
    <property type="project" value="UniProtKB-ARBA"/>
</dbReference>
<proteinExistence type="inferred from homology"/>
<dbReference type="InterPro" id="IPR050426">
    <property type="entry name" value="Glycosyltransferase_28"/>
</dbReference>
<dbReference type="InterPro" id="IPR006326">
    <property type="entry name" value="UDPGT_MGT-like"/>
</dbReference>
<dbReference type="Gene3D" id="3.40.50.2000">
    <property type="entry name" value="Glycogen Phosphorylase B"/>
    <property type="match status" value="2"/>
</dbReference>
<reference evidence="4 5" key="2">
    <citation type="journal article" date="2006" name="Environ. Microbiol.">
        <title>Sequence analysis of three plasmids harboured in Rhodococcus erythropolis strain PR4.</title>
        <authorList>
            <person name="Sekine M."/>
            <person name="Tanikawa S."/>
            <person name="Omata S."/>
            <person name="Saito M."/>
            <person name="Fujisawa T."/>
            <person name="Tsukatani N."/>
            <person name="Tajima T."/>
            <person name="Sekigawa T."/>
            <person name="Kosugi H."/>
            <person name="Matsuo Y."/>
            <person name="Nishiko R."/>
            <person name="Imamura K."/>
            <person name="Ito M."/>
            <person name="Narita H."/>
            <person name="Tago S."/>
            <person name="Fujita N."/>
            <person name="Harayama S."/>
        </authorList>
    </citation>
    <scope>NUCLEOTIDE SEQUENCE [LARGE SCALE GENOMIC DNA]</scope>
    <source>
        <strain evidence="5">PR4 / NBRC 100887</strain>
    </source>
</reference>
<dbReference type="PROSITE" id="PS00375">
    <property type="entry name" value="UDPGT"/>
    <property type="match status" value="1"/>
</dbReference>
<dbReference type="GO" id="GO:0017000">
    <property type="term" value="P:antibiotic biosynthetic process"/>
    <property type="evidence" value="ECO:0007669"/>
    <property type="project" value="UniProtKB-ARBA"/>
</dbReference>
<gene>
    <name evidence="4" type="ordered locus">RER_10510</name>
</gene>
<dbReference type="HOGENOM" id="CLU_000537_7_1_11"/>
<dbReference type="eggNOG" id="COG1819">
    <property type="taxonomic scope" value="Bacteria"/>
</dbReference>
<dbReference type="PANTHER" id="PTHR48050:SF13">
    <property type="entry name" value="STEROL 3-BETA-GLUCOSYLTRANSFERASE UGT80A2"/>
    <property type="match status" value="1"/>
</dbReference>
<dbReference type="EMBL" id="AP008957">
    <property type="protein sequence ID" value="BAH31759.1"/>
    <property type="molecule type" value="Genomic_DNA"/>
</dbReference>
<dbReference type="SUPFAM" id="SSF53756">
    <property type="entry name" value="UDP-Glycosyltransferase/glycogen phosphorylase"/>
    <property type="match status" value="1"/>
</dbReference>
<dbReference type="Pfam" id="PF06722">
    <property type="entry name" value="EryCIII-like_C"/>
    <property type="match status" value="1"/>
</dbReference>
<reference evidence="5" key="1">
    <citation type="submission" date="2005-03" db="EMBL/GenBank/DDBJ databases">
        <title>Comparison of the complete genome sequences of Rhodococcus erythropolis PR4 and Rhodococcus opacus B4.</title>
        <authorList>
            <person name="Takarada H."/>
            <person name="Sekine M."/>
            <person name="Hosoyama A."/>
            <person name="Yamada R."/>
            <person name="Fujisawa T."/>
            <person name="Omata S."/>
            <person name="Shimizu A."/>
            <person name="Tsukatani N."/>
            <person name="Tanikawa S."/>
            <person name="Fujita N."/>
            <person name="Harayama S."/>
        </authorList>
    </citation>
    <scope>NUCLEOTIDE SEQUENCE [LARGE SCALE GENOMIC DNA]</scope>
    <source>
        <strain evidence="5">PR4 / NBRC 100887</strain>
    </source>
</reference>
<dbReference type="GO" id="GO:0008194">
    <property type="term" value="F:UDP-glycosyltransferase activity"/>
    <property type="evidence" value="ECO:0007669"/>
    <property type="project" value="InterPro"/>
</dbReference>
<dbReference type="EC" id="2.4.-.-" evidence="4"/>
<evidence type="ECO:0000256" key="1">
    <source>
        <dbReference type="ARBA" id="ARBA00009995"/>
    </source>
</evidence>
<evidence type="ECO:0000259" key="3">
    <source>
        <dbReference type="Pfam" id="PF06722"/>
    </source>
</evidence>
<dbReference type="CDD" id="cd03784">
    <property type="entry name" value="GT1_Gtf-like"/>
    <property type="match status" value="1"/>
</dbReference>
<dbReference type="GO" id="GO:0016758">
    <property type="term" value="F:hexosyltransferase activity"/>
    <property type="evidence" value="ECO:0007669"/>
    <property type="project" value="InterPro"/>
</dbReference>
<dbReference type="NCBIfam" id="TIGR01426">
    <property type="entry name" value="MGT"/>
    <property type="match status" value="1"/>
</dbReference>
<evidence type="ECO:0000256" key="2">
    <source>
        <dbReference type="ARBA" id="ARBA00022679"/>
    </source>
</evidence>
<feature type="domain" description="Erythromycin biosynthesis protein CIII-like C-terminal" evidence="3">
    <location>
        <begin position="259"/>
        <end position="381"/>
    </location>
</feature>
<dbReference type="InterPro" id="IPR035595">
    <property type="entry name" value="UDP_glycos_trans_CS"/>
</dbReference>
<keyword evidence="2 4" id="KW-0808">Transferase</keyword>
<accession>C0ZRK9</accession>
<dbReference type="FunFam" id="3.40.50.2000:FF:000072">
    <property type="entry name" value="Glycosyl transferase"/>
    <property type="match status" value="1"/>
</dbReference>
<dbReference type="Proteomes" id="UP000002204">
    <property type="component" value="Chromosome"/>
</dbReference>
<protein>
    <submittedName>
        <fullName evidence="4">Probable macrolide glycosyltransferase</fullName>
        <ecNumber evidence="4">2.4.-.-</ecNumber>
    </submittedName>
</protein>
<evidence type="ECO:0000313" key="4">
    <source>
        <dbReference type="EMBL" id="BAH31759.1"/>
    </source>
</evidence>
<dbReference type="PANTHER" id="PTHR48050">
    <property type="entry name" value="STEROL 3-BETA-GLUCOSYLTRANSFERASE"/>
    <property type="match status" value="1"/>
</dbReference>
<dbReference type="CAZy" id="GT1">
    <property type="family name" value="Glycosyltransferase Family 1"/>
</dbReference>
<dbReference type="InterPro" id="IPR002213">
    <property type="entry name" value="UDP_glucos_trans"/>
</dbReference>
<comment type="similarity">
    <text evidence="1">Belongs to the UDP-glycosyltransferase family.</text>
</comment>
<dbReference type="RefSeq" id="WP_020906380.1">
    <property type="nucleotide sequence ID" value="NC_012490.1"/>
</dbReference>
<organism evidence="4 5">
    <name type="scientific">Rhodococcus erythropolis (strain PR4 / NBRC 100887)</name>
    <dbReference type="NCBI Taxonomy" id="234621"/>
    <lineage>
        <taxon>Bacteria</taxon>
        <taxon>Bacillati</taxon>
        <taxon>Actinomycetota</taxon>
        <taxon>Actinomycetes</taxon>
        <taxon>Mycobacteriales</taxon>
        <taxon>Nocardiaceae</taxon>
        <taxon>Rhodococcus</taxon>
        <taxon>Rhodococcus erythropolis group</taxon>
    </lineage>
</organism>
<keyword evidence="4" id="KW-0328">Glycosyltransferase</keyword>
<dbReference type="InterPro" id="IPR010610">
    <property type="entry name" value="EryCIII-like_C"/>
</dbReference>
<name>C0ZRK9_RHOE4</name>
<dbReference type="AlphaFoldDB" id="C0ZRK9"/>
<sequence>MTRRHIAMVSIPAPGHVNPSLAIIARLVAAGHRVTYANDESMREVIEATGAEFAPYVSTLPSLVPSPDGAEPEKSWDGDLIDQLTIFQDDYEAMLPQLRQIYDDDRPDLFLYDIAGIPARILAQQWNVPIIQLSPTYVAWDGYEADAAPMYDEIRSDPRGVDLLDREARFFRAEGFEVDPREFTGRPPRAIVLIAESMQPNADRVNRDVYTFVGPALEPSNQPWVNPDPERKLVLISLGSAFTDHPDFYRTCVEAFGPMDGWHVVLQIGKQVQISDLGPLPDNVEIHRWVPQFAILQQADAFVTHAGMGGSSEGLVTGTPMIAVPQAVDQFGNADSLVDAGVAVRVDGATVTAVELREALTRVSSDEFRRRSAELAKELAAAGGVSRAVEFDRGRPARQRAAVVVATSARRRRPRS</sequence>
<dbReference type="KEGG" id="rer:RER_10510"/>
<dbReference type="GO" id="GO:0016020">
    <property type="term" value="C:membrane"/>
    <property type="evidence" value="ECO:0007669"/>
    <property type="project" value="GOC"/>
</dbReference>
<evidence type="ECO:0000313" key="5">
    <source>
        <dbReference type="Proteomes" id="UP000002204"/>
    </source>
</evidence>